<sequence length="862" mass="96024">REFSITGFCWKMFAATFKPQTGPVFVGSGAKKEGEILGLGLPKLGSKQQSDLELMKRFAKDASVKHFLQQQNVAHQQNQQKVQMYAQALSLMARVYIGSISFEVREEQIKETFSAFGPIKSINMSWDAITGHHKGFAFLEFEVPEAAILAQETMNGRVMGGRNLKVGKPSNIPQAQPIIENVTAEAKKYHRVYVASVHPDLSETDLMGVFEPFGTIIKCQLAKQLGGKGHRGFGYLEYTTANAAAEAISALNNFDLGGMTLRVGKCITPPDALTYVIPSSQSNLPSAAAMAAASVTASIKQKEVKKTASPNENSPAAISNKPFFEKSQSPFNSPNECSNDGISTTSKPRKRRGFGAQVSIVPPPAVIANPLAISQSTTFASLVVEEKNIMEQDGNQNNDCVTNNIKLPDLPKPGEIATWAPVSSNNSITCNLDNITYKKEDEEVLTTQNDFHSTTSVVSDNSNKNNKDEIECNKKSNNEEEEEEKHKSKRSRRGKSSKKSKENDHEVKHYKKNHVDTNSSDTIKNSETVSDQINQVKLNNEEVSLAHQEKCEIKGNEARYLLMNKLMRKIKSSVVVLRNMVTLPEVDDLLEHEIKEECSKYGEIKDICLFNEPETINVRVFILFKSPEEAECAKNALDKRFFACKKISASIYDQILFESGDYMGTLFKSGPLSLMISIEQINMDTNKGCIFCDLLQTKKEVILKENDDLAVIKDIKPHAKHHYLVLSKKHIGKIGDVHPSDIDFIKQMEAVGREFLRIALKSKGEADIVEDMLRIGFHQWPLLSVKHLHMHILYPISSMNIATKHVIYKPGRFFKPVTDVLLEMQNELLKSDNTSPAAKEMKEQHKASVNPDELAEAITGKD</sequence>
<reference evidence="13" key="1">
    <citation type="submission" date="2024-02" db="UniProtKB">
        <authorList>
            <consortium name="WormBaseParasite"/>
        </authorList>
    </citation>
    <scope>IDENTIFICATION</scope>
</reference>
<comment type="subcellular location">
    <subcellularLocation>
        <location evidence="1">Nucleus</location>
    </subcellularLocation>
</comment>
<dbReference type="SUPFAM" id="SSF54197">
    <property type="entry name" value="HIT-like"/>
    <property type="match status" value="1"/>
</dbReference>
<dbReference type="GO" id="GO:0000381">
    <property type="term" value="P:regulation of alternative mRNA splicing, via spliceosome"/>
    <property type="evidence" value="ECO:0007669"/>
    <property type="project" value="InterPro"/>
</dbReference>
<feature type="domain" description="RRM" evidence="10">
    <location>
        <begin position="190"/>
        <end position="268"/>
    </location>
</feature>
<evidence type="ECO:0000256" key="4">
    <source>
        <dbReference type="ARBA" id="ARBA00022884"/>
    </source>
</evidence>
<comment type="similarity">
    <text evidence="2">Belongs to the RRM half pint family.</text>
</comment>
<dbReference type="SUPFAM" id="SSF54928">
    <property type="entry name" value="RNA-binding domain, RBD"/>
    <property type="match status" value="2"/>
</dbReference>
<dbReference type="NCBIfam" id="TIGR01645">
    <property type="entry name" value="half-pint"/>
    <property type="match status" value="1"/>
</dbReference>
<dbReference type="GO" id="GO:0071013">
    <property type="term" value="C:catalytic step 2 spliceosome"/>
    <property type="evidence" value="ECO:0007669"/>
    <property type="project" value="TreeGrafter"/>
</dbReference>
<dbReference type="GO" id="GO:0006376">
    <property type="term" value="P:mRNA splice site recognition"/>
    <property type="evidence" value="ECO:0007669"/>
    <property type="project" value="TreeGrafter"/>
</dbReference>
<feature type="domain" description="HIT" evidence="11">
    <location>
        <begin position="690"/>
        <end position="803"/>
    </location>
</feature>
<keyword evidence="3" id="KW-0507">mRNA processing</keyword>
<evidence type="ECO:0000256" key="3">
    <source>
        <dbReference type="ARBA" id="ARBA00022664"/>
    </source>
</evidence>
<keyword evidence="6" id="KW-0539">Nucleus</keyword>
<dbReference type="Gene3D" id="3.30.70.330">
    <property type="match status" value="3"/>
</dbReference>
<evidence type="ECO:0000259" key="11">
    <source>
        <dbReference type="PROSITE" id="PS51084"/>
    </source>
</evidence>
<dbReference type="SMART" id="SM00360">
    <property type="entry name" value="RRM"/>
    <property type="match status" value="3"/>
</dbReference>
<dbReference type="Pfam" id="PF11969">
    <property type="entry name" value="DcpS_C"/>
    <property type="match status" value="1"/>
</dbReference>
<dbReference type="InterPro" id="IPR011146">
    <property type="entry name" value="HIT-like"/>
</dbReference>
<organism evidence="12 13">
    <name type="scientific">Strongyloides stercoralis</name>
    <name type="common">Threadworm</name>
    <dbReference type="NCBI Taxonomy" id="6248"/>
    <lineage>
        <taxon>Eukaryota</taxon>
        <taxon>Metazoa</taxon>
        <taxon>Ecdysozoa</taxon>
        <taxon>Nematoda</taxon>
        <taxon>Chromadorea</taxon>
        <taxon>Rhabditida</taxon>
        <taxon>Tylenchina</taxon>
        <taxon>Panagrolaimomorpha</taxon>
        <taxon>Strongyloidoidea</taxon>
        <taxon>Strongyloididae</taxon>
        <taxon>Strongyloides</taxon>
    </lineage>
</organism>
<dbReference type="InterPro" id="IPR035979">
    <property type="entry name" value="RBD_domain_sf"/>
</dbReference>
<evidence type="ECO:0000313" key="13">
    <source>
        <dbReference type="WBParaSite" id="TCONS_00004006.p1"/>
    </source>
</evidence>
<evidence type="ECO:0000256" key="7">
    <source>
        <dbReference type="PROSITE-ProRule" id="PRU00176"/>
    </source>
</evidence>
<keyword evidence="4 7" id="KW-0694">RNA-binding</keyword>
<dbReference type="FunFam" id="3.30.70.330:FF:000136">
    <property type="entry name" value="poly(U)-binding-splicing factor PUF60 isoform X1"/>
    <property type="match status" value="1"/>
</dbReference>
<dbReference type="GO" id="GO:0003723">
    <property type="term" value="F:RNA binding"/>
    <property type="evidence" value="ECO:0007669"/>
    <property type="project" value="UniProtKB-UniRule"/>
</dbReference>
<protein>
    <submittedName>
        <fullName evidence="13">HIT domain-containing protein</fullName>
    </submittedName>
</protein>
<dbReference type="CDD" id="cd12370">
    <property type="entry name" value="RRM1_PUF60"/>
    <property type="match status" value="1"/>
</dbReference>
<dbReference type="InterPro" id="IPR051974">
    <property type="entry name" value="PUF60_regulator"/>
</dbReference>
<evidence type="ECO:0000259" key="10">
    <source>
        <dbReference type="PROSITE" id="PS50102"/>
    </source>
</evidence>
<dbReference type="InterPro" id="IPR036265">
    <property type="entry name" value="HIT-like_sf"/>
</dbReference>
<evidence type="ECO:0000256" key="6">
    <source>
        <dbReference type="ARBA" id="ARBA00023242"/>
    </source>
</evidence>
<feature type="compositionally biased region" description="Low complexity" evidence="9">
    <location>
        <begin position="453"/>
        <end position="464"/>
    </location>
</feature>
<keyword evidence="5" id="KW-0508">mRNA splicing</keyword>
<feature type="compositionally biased region" description="Basic residues" evidence="9">
    <location>
        <begin position="487"/>
        <end position="498"/>
    </location>
</feature>
<evidence type="ECO:0000256" key="2">
    <source>
        <dbReference type="ARBA" id="ARBA00005987"/>
    </source>
</evidence>
<dbReference type="InterPro" id="IPR034209">
    <property type="entry name" value="PUF60_RRM1"/>
</dbReference>
<feature type="region of interest" description="Disordered" evidence="9">
    <location>
        <begin position="832"/>
        <end position="862"/>
    </location>
</feature>
<feature type="compositionally biased region" description="Basic and acidic residues" evidence="9">
    <location>
        <begin position="465"/>
        <end position="478"/>
    </location>
</feature>
<dbReference type="SMART" id="SM00361">
    <property type="entry name" value="RRM_1"/>
    <property type="match status" value="2"/>
</dbReference>
<evidence type="ECO:0000256" key="5">
    <source>
        <dbReference type="ARBA" id="ARBA00023187"/>
    </source>
</evidence>
<feature type="region of interest" description="Disordered" evidence="9">
    <location>
        <begin position="446"/>
        <end position="523"/>
    </location>
</feature>
<accession>A0AAF5CZC4</accession>
<dbReference type="AlphaFoldDB" id="A0AAF5CZC4"/>
<feature type="region of interest" description="Disordered" evidence="9">
    <location>
        <begin position="304"/>
        <end position="351"/>
    </location>
</feature>
<dbReference type="PROSITE" id="PS50102">
    <property type="entry name" value="RRM"/>
    <property type="match status" value="2"/>
</dbReference>
<dbReference type="InterPro" id="IPR006532">
    <property type="entry name" value="PUF60-like"/>
</dbReference>
<dbReference type="WBParaSite" id="TCONS_00004006.p1">
    <property type="protein sequence ID" value="TCONS_00004006.p1"/>
    <property type="gene ID" value="XLOC_000866"/>
</dbReference>
<dbReference type="GO" id="GO:0000380">
    <property type="term" value="P:alternative mRNA splicing, via spliceosome"/>
    <property type="evidence" value="ECO:0007669"/>
    <property type="project" value="TreeGrafter"/>
</dbReference>
<dbReference type="GO" id="GO:0003824">
    <property type="term" value="F:catalytic activity"/>
    <property type="evidence" value="ECO:0007669"/>
    <property type="project" value="InterPro"/>
</dbReference>
<evidence type="ECO:0000256" key="1">
    <source>
        <dbReference type="ARBA" id="ARBA00004123"/>
    </source>
</evidence>
<feature type="domain" description="RRM" evidence="10">
    <location>
        <begin position="93"/>
        <end position="171"/>
    </location>
</feature>
<evidence type="ECO:0000313" key="12">
    <source>
        <dbReference type="Proteomes" id="UP000035681"/>
    </source>
</evidence>
<dbReference type="InterPro" id="IPR003954">
    <property type="entry name" value="RRM_euk-type"/>
</dbReference>
<evidence type="ECO:0000256" key="8">
    <source>
        <dbReference type="PROSITE-ProRule" id="PRU00464"/>
    </source>
</evidence>
<keyword evidence="12" id="KW-1185">Reference proteome</keyword>
<feature type="short sequence motif" description="Histidine triad motif" evidence="8">
    <location>
        <begin position="787"/>
        <end position="791"/>
    </location>
</feature>
<feature type="compositionally biased region" description="Polar residues" evidence="9">
    <location>
        <begin position="308"/>
        <end position="317"/>
    </location>
</feature>
<dbReference type="PANTHER" id="PTHR47330">
    <property type="entry name" value="POLY(U)-BINDING-SPLICING FACTOR PUF60-B-RELATED"/>
    <property type="match status" value="1"/>
</dbReference>
<dbReference type="FunFam" id="3.30.70.330:FF:000382">
    <property type="entry name" value="G-patch domain-containing protein"/>
    <property type="match status" value="1"/>
</dbReference>
<dbReference type="Pfam" id="PF00076">
    <property type="entry name" value="RRM_1"/>
    <property type="match status" value="3"/>
</dbReference>
<name>A0AAF5CZC4_STRER</name>
<dbReference type="Proteomes" id="UP000035681">
    <property type="component" value="Unplaced"/>
</dbReference>
<dbReference type="GO" id="GO:0071011">
    <property type="term" value="C:precatalytic spliceosome"/>
    <property type="evidence" value="ECO:0007669"/>
    <property type="project" value="TreeGrafter"/>
</dbReference>
<dbReference type="Gene3D" id="3.30.428.10">
    <property type="entry name" value="HIT-like"/>
    <property type="match status" value="1"/>
</dbReference>
<evidence type="ECO:0000256" key="9">
    <source>
        <dbReference type="SAM" id="MobiDB-lite"/>
    </source>
</evidence>
<feature type="compositionally biased region" description="Polar residues" evidence="9">
    <location>
        <begin position="326"/>
        <end position="346"/>
    </location>
</feature>
<dbReference type="InterPro" id="IPR000504">
    <property type="entry name" value="RRM_dom"/>
</dbReference>
<dbReference type="PANTHER" id="PTHR47330:SF1">
    <property type="entry name" value="POLY(U)-BINDING-SPLICING FACTOR PUF60"/>
    <property type="match status" value="1"/>
</dbReference>
<proteinExistence type="inferred from homology"/>
<dbReference type="InterPro" id="IPR012677">
    <property type="entry name" value="Nucleotide-bd_a/b_plait_sf"/>
</dbReference>
<dbReference type="PROSITE" id="PS51084">
    <property type="entry name" value="HIT_2"/>
    <property type="match status" value="1"/>
</dbReference>